<dbReference type="AlphaFoldDB" id="A0A166AZ04"/>
<organism evidence="1 2">
    <name type="scientific">Methanobrevibacter curvatus</name>
    <dbReference type="NCBI Taxonomy" id="49547"/>
    <lineage>
        <taxon>Archaea</taxon>
        <taxon>Methanobacteriati</taxon>
        <taxon>Methanobacteriota</taxon>
        <taxon>Methanomada group</taxon>
        <taxon>Methanobacteria</taxon>
        <taxon>Methanobacteriales</taxon>
        <taxon>Methanobacteriaceae</taxon>
        <taxon>Methanobrevibacter</taxon>
    </lineage>
</organism>
<dbReference type="OrthoDB" id="109565at2157"/>
<accession>A0A166AZ04</accession>
<gene>
    <name evidence="1" type="ORF">MBCUR_09810</name>
</gene>
<evidence type="ECO:0000313" key="2">
    <source>
        <dbReference type="Proteomes" id="UP000077245"/>
    </source>
</evidence>
<dbReference type="PATRIC" id="fig|49547.3.peg.1049"/>
<protein>
    <recommendedName>
        <fullName evidence="3">DUF1894 domain-containing protein</fullName>
    </recommendedName>
</protein>
<proteinExistence type="predicted"/>
<dbReference type="PIRSF" id="PIRSF006577">
    <property type="entry name" value="UCP006577"/>
    <property type="match status" value="1"/>
</dbReference>
<dbReference type="Pfam" id="PF08979">
    <property type="entry name" value="DUF1894"/>
    <property type="match status" value="1"/>
</dbReference>
<dbReference type="EMBL" id="LWMV01000164">
    <property type="protein sequence ID" value="KZX12651.1"/>
    <property type="molecule type" value="Genomic_DNA"/>
</dbReference>
<dbReference type="Proteomes" id="UP000077245">
    <property type="component" value="Unassembled WGS sequence"/>
</dbReference>
<dbReference type="STRING" id="49547.MBCUR_09810"/>
<keyword evidence="2" id="KW-1185">Reference proteome</keyword>
<dbReference type="RefSeq" id="WP_067090975.1">
    <property type="nucleotide sequence ID" value="NZ_LWMV01000164.1"/>
</dbReference>
<comment type="caution">
    <text evidence="1">The sequence shown here is derived from an EMBL/GenBank/DDBJ whole genome shotgun (WGS) entry which is preliminary data.</text>
</comment>
<name>A0A166AZ04_9EURY</name>
<reference evidence="1 2" key="1">
    <citation type="submission" date="2016-04" db="EMBL/GenBank/DDBJ databases">
        <title>Genome sequence of Methanobrevibacter curvatus DSM 11111.</title>
        <authorList>
            <person name="Poehlein A."/>
            <person name="Seedorf H."/>
            <person name="Daniel R."/>
        </authorList>
    </citation>
    <scope>NUCLEOTIDE SEQUENCE [LARGE SCALE GENOMIC DNA]</scope>
    <source>
        <strain evidence="1 2">DSM 11111</strain>
    </source>
</reference>
<sequence length="103" mass="11226">MSFCLETYLQQNDDYNILLGNSGFKECAKLIEEKSEGVVYVNPGEKVLGARLIGIPPIPIGLSPNKGTIIISYTKPCHGTAAVEIPVNEEDFDSIKEVAIKKT</sequence>
<dbReference type="InterPro" id="IPR012031">
    <property type="entry name" value="MTH0776-like"/>
</dbReference>
<evidence type="ECO:0008006" key="3">
    <source>
        <dbReference type="Google" id="ProtNLM"/>
    </source>
</evidence>
<evidence type="ECO:0000313" key="1">
    <source>
        <dbReference type="EMBL" id="KZX12651.1"/>
    </source>
</evidence>